<organism evidence="8">
    <name type="scientific">uncultured Anaerotruncus sp</name>
    <dbReference type="NCBI Taxonomy" id="905011"/>
    <lineage>
        <taxon>Bacteria</taxon>
        <taxon>Bacillati</taxon>
        <taxon>Bacillota</taxon>
        <taxon>Clostridia</taxon>
        <taxon>Eubacteriales</taxon>
        <taxon>Oscillospiraceae</taxon>
        <taxon>Anaerotruncus</taxon>
        <taxon>environmental samples</taxon>
    </lineage>
</organism>
<dbReference type="GO" id="GO:0160148">
    <property type="term" value="F:tRNA pseudouridine(55) synthase activity"/>
    <property type="evidence" value="ECO:0007669"/>
    <property type="project" value="UniProtKB-EC"/>
</dbReference>
<sequence>MTCNDTMNLCGIICIDKPENYTSFDVVARMRGICRTKKIGHAGTLDPMATGVLPLFLGRATKACAILPDQNKRYRASFRLGITTDTQDITGKVVRARPVTASAQEVRQALQGFVGDILQLPPMYSAVQVGGQRLYDLARQGIEVEREPREVSILSIDLLEESPETGEYAIDVLCAKGTYIRTLCHDLGEKLGCGATLTKLRRTMAAGFTEADCITLEQAEELLADRELASRVLPVEKAFASLYRVDLSEKQAKMYQNGVKLDPKKTRCSHVEGDIAVYGPGGIFLGVSAVNRETGLLETKSLFALA</sequence>
<feature type="domain" description="Pseudouridine synthase II N-terminal" evidence="6">
    <location>
        <begin position="32"/>
        <end position="180"/>
    </location>
</feature>
<dbReference type="NCBIfam" id="TIGR00431">
    <property type="entry name" value="TruB"/>
    <property type="match status" value="1"/>
</dbReference>
<gene>
    <name evidence="5 8" type="primary">truB</name>
    <name evidence="8" type="ORF">AULFYP135_01356</name>
</gene>
<evidence type="ECO:0000256" key="4">
    <source>
        <dbReference type="ARBA" id="ARBA00023235"/>
    </source>
</evidence>
<dbReference type="HAMAP" id="MF_01080">
    <property type="entry name" value="TruB_bact"/>
    <property type="match status" value="1"/>
</dbReference>
<dbReference type="InterPro" id="IPR002501">
    <property type="entry name" value="PsdUridine_synth_N"/>
</dbReference>
<dbReference type="CDD" id="cd02573">
    <property type="entry name" value="PseudoU_synth_EcTruB"/>
    <property type="match status" value="1"/>
</dbReference>
<dbReference type="Gene3D" id="3.30.2350.10">
    <property type="entry name" value="Pseudouridine synthase"/>
    <property type="match status" value="1"/>
</dbReference>
<dbReference type="GO" id="GO:1990481">
    <property type="term" value="P:mRNA pseudouridine synthesis"/>
    <property type="evidence" value="ECO:0007669"/>
    <property type="project" value="TreeGrafter"/>
</dbReference>
<dbReference type="GO" id="GO:0031119">
    <property type="term" value="P:tRNA pseudouridine synthesis"/>
    <property type="evidence" value="ECO:0007669"/>
    <property type="project" value="UniProtKB-UniRule"/>
</dbReference>
<keyword evidence="3 5" id="KW-0819">tRNA processing</keyword>
<dbReference type="AlphaFoldDB" id="A0A6N2TBM2"/>
<evidence type="ECO:0000259" key="6">
    <source>
        <dbReference type="Pfam" id="PF01509"/>
    </source>
</evidence>
<dbReference type="PANTHER" id="PTHR13767">
    <property type="entry name" value="TRNA-PSEUDOURIDINE SYNTHASE"/>
    <property type="match status" value="1"/>
</dbReference>
<protein>
    <recommendedName>
        <fullName evidence="5">tRNA pseudouridine synthase B</fullName>
        <ecNumber evidence="5">5.4.99.25</ecNumber>
    </recommendedName>
    <alternativeName>
        <fullName evidence="5">tRNA pseudouridine(55) synthase</fullName>
        <shortName evidence="5">Psi55 synthase</shortName>
    </alternativeName>
    <alternativeName>
        <fullName evidence="5">tRNA pseudouridylate synthase</fullName>
    </alternativeName>
    <alternativeName>
        <fullName evidence="5">tRNA-uridine isomerase</fullName>
    </alternativeName>
</protein>
<dbReference type="EMBL" id="CACRSL010000003">
    <property type="protein sequence ID" value="VYT02970.1"/>
    <property type="molecule type" value="Genomic_DNA"/>
</dbReference>
<dbReference type="GO" id="GO:0003723">
    <property type="term" value="F:RNA binding"/>
    <property type="evidence" value="ECO:0007669"/>
    <property type="project" value="InterPro"/>
</dbReference>
<dbReference type="Pfam" id="PF01509">
    <property type="entry name" value="TruB_N"/>
    <property type="match status" value="1"/>
</dbReference>
<dbReference type="InterPro" id="IPR020103">
    <property type="entry name" value="PsdUridine_synth_cat_dom_sf"/>
</dbReference>
<accession>A0A6N2TBM2</accession>
<evidence type="ECO:0000256" key="5">
    <source>
        <dbReference type="HAMAP-Rule" id="MF_01080"/>
    </source>
</evidence>
<dbReference type="SUPFAM" id="SSF55120">
    <property type="entry name" value="Pseudouridine synthase"/>
    <property type="match status" value="1"/>
</dbReference>
<evidence type="ECO:0000256" key="2">
    <source>
        <dbReference type="ARBA" id="ARBA00005642"/>
    </source>
</evidence>
<dbReference type="InterPro" id="IPR032819">
    <property type="entry name" value="TruB_C"/>
</dbReference>
<feature type="active site" description="Nucleophile" evidence="5">
    <location>
        <position position="46"/>
    </location>
</feature>
<evidence type="ECO:0000259" key="7">
    <source>
        <dbReference type="Pfam" id="PF16198"/>
    </source>
</evidence>
<dbReference type="EC" id="5.4.99.25" evidence="5"/>
<evidence type="ECO:0000256" key="1">
    <source>
        <dbReference type="ARBA" id="ARBA00000385"/>
    </source>
</evidence>
<keyword evidence="4 5" id="KW-0413">Isomerase</keyword>
<comment type="catalytic activity">
    <reaction evidence="1 5">
        <text>uridine(55) in tRNA = pseudouridine(55) in tRNA</text>
        <dbReference type="Rhea" id="RHEA:42532"/>
        <dbReference type="Rhea" id="RHEA-COMP:10101"/>
        <dbReference type="Rhea" id="RHEA-COMP:10102"/>
        <dbReference type="ChEBI" id="CHEBI:65314"/>
        <dbReference type="ChEBI" id="CHEBI:65315"/>
        <dbReference type="EC" id="5.4.99.25"/>
    </reaction>
</comment>
<dbReference type="PANTHER" id="PTHR13767:SF2">
    <property type="entry name" value="PSEUDOURIDYLATE SYNTHASE TRUB1"/>
    <property type="match status" value="1"/>
</dbReference>
<proteinExistence type="inferred from homology"/>
<reference evidence="8" key="1">
    <citation type="submission" date="2019-11" db="EMBL/GenBank/DDBJ databases">
        <authorList>
            <person name="Feng L."/>
        </authorList>
    </citation>
    <scope>NUCLEOTIDE SEQUENCE</scope>
    <source>
        <strain evidence="8">AundefinedLFYP135</strain>
    </source>
</reference>
<comment type="similarity">
    <text evidence="2 5">Belongs to the pseudouridine synthase TruB family. Type 1 subfamily.</text>
</comment>
<comment type="function">
    <text evidence="5">Responsible for synthesis of pseudouridine from uracil-55 in the psi GC loop of transfer RNAs.</text>
</comment>
<evidence type="ECO:0000313" key="8">
    <source>
        <dbReference type="EMBL" id="VYT02970.1"/>
    </source>
</evidence>
<evidence type="ECO:0000256" key="3">
    <source>
        <dbReference type="ARBA" id="ARBA00022694"/>
    </source>
</evidence>
<dbReference type="InterPro" id="IPR014780">
    <property type="entry name" value="tRNA_psdUridine_synth_TruB"/>
</dbReference>
<feature type="domain" description="tRNA pseudouridylate synthase B C-terminal" evidence="7">
    <location>
        <begin position="181"/>
        <end position="239"/>
    </location>
</feature>
<name>A0A6N2TBM2_9FIRM</name>
<dbReference type="Pfam" id="PF16198">
    <property type="entry name" value="TruB_C_2"/>
    <property type="match status" value="1"/>
</dbReference>